<organism evidence="2 3">
    <name type="scientific">Knipowitschia caucasica</name>
    <name type="common">Caucasian dwarf goby</name>
    <name type="synonym">Pomatoschistus caucasicus</name>
    <dbReference type="NCBI Taxonomy" id="637954"/>
    <lineage>
        <taxon>Eukaryota</taxon>
        <taxon>Metazoa</taxon>
        <taxon>Chordata</taxon>
        <taxon>Craniata</taxon>
        <taxon>Vertebrata</taxon>
        <taxon>Euteleostomi</taxon>
        <taxon>Actinopterygii</taxon>
        <taxon>Neopterygii</taxon>
        <taxon>Teleostei</taxon>
        <taxon>Neoteleostei</taxon>
        <taxon>Acanthomorphata</taxon>
        <taxon>Gobiaria</taxon>
        <taxon>Gobiiformes</taxon>
        <taxon>Gobioidei</taxon>
        <taxon>Gobiidae</taxon>
        <taxon>Gobiinae</taxon>
        <taxon>Knipowitschia</taxon>
    </lineage>
</organism>
<dbReference type="GO" id="GO:0005737">
    <property type="term" value="C:cytoplasm"/>
    <property type="evidence" value="ECO:0007669"/>
    <property type="project" value="TreeGrafter"/>
</dbReference>
<dbReference type="EMBL" id="OZ035832">
    <property type="protein sequence ID" value="CAL1571699.1"/>
    <property type="molecule type" value="Genomic_DNA"/>
</dbReference>
<dbReference type="GO" id="GO:0052726">
    <property type="term" value="F:inositol-1,3,4-trisphosphate 5-kinase activity"/>
    <property type="evidence" value="ECO:0007669"/>
    <property type="project" value="InterPro"/>
</dbReference>
<keyword evidence="3" id="KW-1185">Reference proteome</keyword>
<dbReference type="GO" id="GO:0000287">
    <property type="term" value="F:magnesium ion binding"/>
    <property type="evidence" value="ECO:0007669"/>
    <property type="project" value="InterPro"/>
</dbReference>
<gene>
    <name evidence="2" type="ORF">KC01_LOCUS3794</name>
</gene>
<dbReference type="GO" id="GO:0005524">
    <property type="term" value="F:ATP binding"/>
    <property type="evidence" value="ECO:0007669"/>
    <property type="project" value="InterPro"/>
</dbReference>
<dbReference type="Pfam" id="PF17927">
    <property type="entry name" value="Ins134_P3_kin_N"/>
    <property type="match status" value="1"/>
</dbReference>
<dbReference type="InterPro" id="IPR041429">
    <property type="entry name" value="ITPK1_N"/>
</dbReference>
<dbReference type="PANTHER" id="PTHR14217">
    <property type="entry name" value="INOSITOL-TETRAKISPHOSPHATE 1-KINASE"/>
    <property type="match status" value="1"/>
</dbReference>
<dbReference type="Gene3D" id="3.40.50.11370">
    <property type="match status" value="1"/>
</dbReference>
<dbReference type="GO" id="GO:0052725">
    <property type="term" value="F:inositol-1,3,4-trisphosphate 6-kinase activity"/>
    <property type="evidence" value="ECO:0007669"/>
    <property type="project" value="InterPro"/>
</dbReference>
<proteinExistence type="predicted"/>
<evidence type="ECO:0000313" key="3">
    <source>
        <dbReference type="Proteomes" id="UP001497482"/>
    </source>
</evidence>
<dbReference type="InterPro" id="IPR008656">
    <property type="entry name" value="Inositol_tetrakis-P_1-kinase"/>
</dbReference>
<dbReference type="GO" id="GO:0032957">
    <property type="term" value="P:inositol trisphosphate metabolic process"/>
    <property type="evidence" value="ECO:0007669"/>
    <property type="project" value="InterPro"/>
</dbReference>
<dbReference type="AlphaFoldDB" id="A0AAV2J984"/>
<name>A0AAV2J984_KNICA</name>
<evidence type="ECO:0000313" key="2">
    <source>
        <dbReference type="EMBL" id="CAL1571699.1"/>
    </source>
</evidence>
<reference evidence="2 3" key="1">
    <citation type="submission" date="2024-04" db="EMBL/GenBank/DDBJ databases">
        <authorList>
            <person name="Waldvogel A.-M."/>
            <person name="Schoenle A."/>
        </authorList>
    </citation>
    <scope>NUCLEOTIDE SEQUENCE [LARGE SCALE GENOMIC DNA]</scope>
</reference>
<sequence>MRRVGFYLSDKKRRKMNLDSFSQFCEGHGIQVIEIDLSQALEPQGPFDIIIHKLSDVVVEAEHDSQSQQLLHRFQRGGLSHIFRKIVPDFSSMNLKSSLPMFSSDSGH</sequence>
<dbReference type="GO" id="GO:0047325">
    <property type="term" value="F:inositol-3,4,5,6-tetrakisphosphate 1-kinase activity"/>
    <property type="evidence" value="ECO:0007669"/>
    <property type="project" value="InterPro"/>
</dbReference>
<dbReference type="PANTHER" id="PTHR14217:SF1">
    <property type="entry name" value="INOSITOL-TETRAKISPHOSPHATE 1-KINASE"/>
    <property type="match status" value="1"/>
</dbReference>
<accession>A0AAV2J984</accession>
<protein>
    <recommendedName>
        <fullName evidence="1">Inositol-tetrakisphosphate 1-kinase N-terminal domain-containing protein</fullName>
    </recommendedName>
</protein>
<evidence type="ECO:0000259" key="1">
    <source>
        <dbReference type="Pfam" id="PF17927"/>
    </source>
</evidence>
<feature type="domain" description="Inositol-tetrakisphosphate 1-kinase N-terminal" evidence="1">
    <location>
        <begin position="3"/>
        <end position="65"/>
    </location>
</feature>
<dbReference type="Proteomes" id="UP001497482">
    <property type="component" value="Chromosome 10"/>
</dbReference>